<dbReference type="AlphaFoldDB" id="A0A226F167"/>
<dbReference type="FunFam" id="2.40.10.10:FF:000068">
    <property type="entry name" value="transmembrane protease serine 2"/>
    <property type="match status" value="1"/>
</dbReference>
<dbReference type="InterPro" id="IPR001254">
    <property type="entry name" value="Trypsin_dom"/>
</dbReference>
<evidence type="ECO:0000256" key="4">
    <source>
        <dbReference type="SAM" id="SignalP"/>
    </source>
</evidence>
<dbReference type="PROSITE" id="PS01180">
    <property type="entry name" value="CUB"/>
    <property type="match status" value="1"/>
</dbReference>
<evidence type="ECO:0000313" key="7">
    <source>
        <dbReference type="EMBL" id="OXA63523.1"/>
    </source>
</evidence>
<dbReference type="Proteomes" id="UP000198287">
    <property type="component" value="Unassembled WGS sequence"/>
</dbReference>
<evidence type="ECO:0000256" key="3">
    <source>
        <dbReference type="PROSITE-ProRule" id="PRU00059"/>
    </source>
</evidence>
<evidence type="ECO:0000256" key="1">
    <source>
        <dbReference type="ARBA" id="ARBA00023157"/>
    </source>
</evidence>
<keyword evidence="4" id="KW-0732">Signal</keyword>
<sequence length="536" mass="59389">MRSHNFIIVKIIIEILFLDGLIQDVLGGLKCPGRCVVDPASCRLLGGKIIGYCINGQACCDLSQMEGGSCDTTVRNAKVSYFMSPNYPNESGGDLICELNLELSEKTLGVKLDFVSLQMDSLPFDLADFAVSQTPVCGSDMLFIKGFQGWSPDLRCGNLTGYSILVETEKGQKKLSLVFVMASSIYKWRIRLTQFTEDDVNSRGNSIVSNKITNLHNTDDHSNDGNGITGFQKNYDDTGYANTIQEENSEGEPMLRIAGGEDAEKFSIPWQVSIQSVQDFESHLCGVPGRNMTVHLCGGSIIDERTVLTSAHCFYSPSRFAHPTLSVDQIKVVVGELDLCQTNETSFTRSYSVSQVILHFNYFAKEILNDLAIIKLKEPIEFNHGVKPITLADTDFEISDKPTLLAGWGSYSLEENMTYPSTLQKTTNLVLFAEKECVERQTAYLNYNKNLTNLSKKYEGVFDRGLCGRGKSKEVEAGFGDSGGGLVVTLEKSSPILIGVVSHMRAEIDFKTNETFHLDYFVKVSAFKKWILMGML</sequence>
<dbReference type="CDD" id="cd00190">
    <property type="entry name" value="Tryp_SPc"/>
    <property type="match status" value="1"/>
</dbReference>
<feature type="domain" description="CUB" evidence="5">
    <location>
        <begin position="70"/>
        <end position="198"/>
    </location>
</feature>
<keyword evidence="7" id="KW-0378">Hydrolase</keyword>
<accession>A0A226F167</accession>
<evidence type="ECO:0000313" key="8">
    <source>
        <dbReference type="Proteomes" id="UP000198287"/>
    </source>
</evidence>
<dbReference type="InterPro" id="IPR001314">
    <property type="entry name" value="Peptidase_S1A"/>
</dbReference>
<keyword evidence="8" id="KW-1185">Reference proteome</keyword>
<dbReference type="InterPro" id="IPR035914">
    <property type="entry name" value="Sperma_CUB_dom_sf"/>
</dbReference>
<dbReference type="Gene3D" id="2.40.10.10">
    <property type="entry name" value="Trypsin-like serine proteases"/>
    <property type="match status" value="1"/>
</dbReference>
<comment type="similarity">
    <text evidence="2">Belongs to the peptidase S1 family. CLIP subfamily.</text>
</comment>
<comment type="caution">
    <text evidence="7">The sequence shown here is derived from an EMBL/GenBank/DDBJ whole genome shotgun (WGS) entry which is preliminary data.</text>
</comment>
<dbReference type="InterPro" id="IPR000859">
    <property type="entry name" value="CUB_dom"/>
</dbReference>
<dbReference type="PANTHER" id="PTHR24256">
    <property type="entry name" value="TRYPTASE-RELATED"/>
    <property type="match status" value="1"/>
</dbReference>
<reference evidence="7 8" key="1">
    <citation type="submission" date="2015-12" db="EMBL/GenBank/DDBJ databases">
        <title>The genome of Folsomia candida.</title>
        <authorList>
            <person name="Faddeeva A."/>
            <person name="Derks M.F."/>
            <person name="Anvar Y."/>
            <person name="Smit S."/>
            <person name="Van Straalen N."/>
            <person name="Roelofs D."/>
        </authorList>
    </citation>
    <scope>NUCLEOTIDE SEQUENCE [LARGE SCALE GENOMIC DNA]</scope>
    <source>
        <strain evidence="7 8">VU population</strain>
        <tissue evidence="7">Whole body</tissue>
    </source>
</reference>
<dbReference type="GO" id="GO:0004252">
    <property type="term" value="F:serine-type endopeptidase activity"/>
    <property type="evidence" value="ECO:0007669"/>
    <property type="project" value="InterPro"/>
</dbReference>
<feature type="signal peptide" evidence="4">
    <location>
        <begin position="1"/>
        <end position="27"/>
    </location>
</feature>
<evidence type="ECO:0000259" key="6">
    <source>
        <dbReference type="PROSITE" id="PS50240"/>
    </source>
</evidence>
<dbReference type="OrthoDB" id="10470888at2759"/>
<gene>
    <name evidence="7" type="ORF">Fcan01_03016</name>
</gene>
<keyword evidence="1 3" id="KW-1015">Disulfide bond</keyword>
<dbReference type="GO" id="GO:0006508">
    <property type="term" value="P:proteolysis"/>
    <property type="evidence" value="ECO:0007669"/>
    <property type="project" value="UniProtKB-KW"/>
</dbReference>
<evidence type="ECO:0000256" key="2">
    <source>
        <dbReference type="ARBA" id="ARBA00024195"/>
    </source>
</evidence>
<feature type="domain" description="Peptidase S1" evidence="6">
    <location>
        <begin position="257"/>
        <end position="536"/>
    </location>
</feature>
<name>A0A226F167_FOLCA</name>
<dbReference type="InterPro" id="IPR043504">
    <property type="entry name" value="Peptidase_S1_PA_chymotrypsin"/>
</dbReference>
<organism evidence="7 8">
    <name type="scientific">Folsomia candida</name>
    <name type="common">Springtail</name>
    <dbReference type="NCBI Taxonomy" id="158441"/>
    <lineage>
        <taxon>Eukaryota</taxon>
        <taxon>Metazoa</taxon>
        <taxon>Ecdysozoa</taxon>
        <taxon>Arthropoda</taxon>
        <taxon>Hexapoda</taxon>
        <taxon>Collembola</taxon>
        <taxon>Entomobryomorpha</taxon>
        <taxon>Isotomoidea</taxon>
        <taxon>Isotomidae</taxon>
        <taxon>Proisotominae</taxon>
        <taxon>Folsomia</taxon>
    </lineage>
</organism>
<dbReference type="SUPFAM" id="SSF50494">
    <property type="entry name" value="Trypsin-like serine proteases"/>
    <property type="match status" value="1"/>
</dbReference>
<proteinExistence type="inferred from homology"/>
<evidence type="ECO:0000259" key="5">
    <source>
        <dbReference type="PROSITE" id="PS01180"/>
    </source>
</evidence>
<feature type="disulfide bond" evidence="3">
    <location>
        <begin position="70"/>
        <end position="97"/>
    </location>
</feature>
<dbReference type="SMART" id="SM00020">
    <property type="entry name" value="Tryp_SPc"/>
    <property type="match status" value="1"/>
</dbReference>
<dbReference type="InterPro" id="IPR051487">
    <property type="entry name" value="Ser/Thr_Proteases_Immune/Dev"/>
</dbReference>
<dbReference type="EMBL" id="LNIX01000001">
    <property type="protein sequence ID" value="OXA63523.1"/>
    <property type="molecule type" value="Genomic_DNA"/>
</dbReference>
<dbReference type="SUPFAM" id="SSF49854">
    <property type="entry name" value="Spermadhesin, CUB domain"/>
    <property type="match status" value="1"/>
</dbReference>
<protein>
    <submittedName>
        <fullName evidence="7">Chymotrypsin-like protease CTRL-1</fullName>
    </submittedName>
</protein>
<feature type="chain" id="PRO_5013211686" evidence="4">
    <location>
        <begin position="28"/>
        <end position="536"/>
    </location>
</feature>
<comment type="caution">
    <text evidence="3">Lacks conserved residue(s) required for the propagation of feature annotation.</text>
</comment>
<dbReference type="Pfam" id="PF00089">
    <property type="entry name" value="Trypsin"/>
    <property type="match status" value="1"/>
</dbReference>
<keyword evidence="7" id="KW-0645">Protease</keyword>
<dbReference type="InterPro" id="IPR009003">
    <property type="entry name" value="Peptidase_S1_PA"/>
</dbReference>
<dbReference type="Gene3D" id="2.60.120.290">
    <property type="entry name" value="Spermadhesin, CUB domain"/>
    <property type="match status" value="1"/>
</dbReference>
<dbReference type="PROSITE" id="PS50240">
    <property type="entry name" value="TRYPSIN_DOM"/>
    <property type="match status" value="1"/>
</dbReference>
<dbReference type="PRINTS" id="PR00722">
    <property type="entry name" value="CHYMOTRYPSIN"/>
</dbReference>
<dbReference type="STRING" id="158441.A0A226F167"/>